<accession>A0AAD5W9K7</accession>
<keyword evidence="2" id="KW-0378">Hydrolase</keyword>
<dbReference type="PANTHER" id="PTHR11782:SF83">
    <property type="entry name" value="GUANOSINE-DIPHOSPHATASE"/>
    <property type="match status" value="1"/>
</dbReference>
<proteinExistence type="inferred from homology"/>
<dbReference type="GO" id="GO:0017110">
    <property type="term" value="F:nucleoside diphosphate phosphatase activity"/>
    <property type="evidence" value="ECO:0007669"/>
    <property type="project" value="TreeGrafter"/>
</dbReference>
<dbReference type="EMBL" id="JAMRDG010000002">
    <property type="protein sequence ID" value="KAJ3684284.1"/>
    <property type="molecule type" value="Genomic_DNA"/>
</dbReference>
<dbReference type="InterPro" id="IPR000407">
    <property type="entry name" value="GDA1_CD39_NTPase"/>
</dbReference>
<evidence type="ECO:0000313" key="4">
    <source>
        <dbReference type="Proteomes" id="UP001210211"/>
    </source>
</evidence>
<evidence type="ECO:0000256" key="2">
    <source>
        <dbReference type="ARBA" id="ARBA00022801"/>
    </source>
</evidence>
<comment type="caution">
    <text evidence="3">The sequence shown here is derived from an EMBL/GenBank/DDBJ whole genome shotgun (WGS) entry which is preliminary data.</text>
</comment>
<dbReference type="AlphaFoldDB" id="A0AAD5W9K7"/>
<keyword evidence="4" id="KW-1185">Reference proteome</keyword>
<dbReference type="GO" id="GO:0009134">
    <property type="term" value="P:nucleoside diphosphate catabolic process"/>
    <property type="evidence" value="ECO:0007669"/>
    <property type="project" value="TreeGrafter"/>
</dbReference>
<dbReference type="GO" id="GO:0016020">
    <property type="term" value="C:membrane"/>
    <property type="evidence" value="ECO:0007669"/>
    <property type="project" value="TreeGrafter"/>
</dbReference>
<protein>
    <submittedName>
        <fullName evidence="3">Uncharacterized protein</fullName>
    </submittedName>
</protein>
<comment type="similarity">
    <text evidence="1">Belongs to the GDA1/CD39 NTPase family.</text>
</comment>
<dbReference type="Gene3D" id="3.30.420.150">
    <property type="entry name" value="Exopolyphosphatase. Domain 2"/>
    <property type="match status" value="1"/>
</dbReference>
<sequence length="231" mass="24654">MGNVGADYSKTVAVLNQESASVQMAYAVSAKAAANAPKFPGGEQYIAAHRIQSNNYYLYSHGANVLQALNLNATCYVKNCTFDGAWNGGGGAGLKTIYLSNGFHNTGADIGITNSSNPSTDLRLSEYEKSAKVACGASSFEDARNLFPDVPVFDLPYLCMDLVYVYAVLVDGFGIDPTKLVTAVNSVPHGDSSMRVQWALGLALELISSNHTKMQDITNVFVPSHTLVQIV</sequence>
<dbReference type="Pfam" id="PF01150">
    <property type="entry name" value="GDA1_CD39"/>
    <property type="match status" value="1"/>
</dbReference>
<dbReference type="PANTHER" id="PTHR11782">
    <property type="entry name" value="ADENOSINE/GUANOSINE DIPHOSPHATASE"/>
    <property type="match status" value="1"/>
</dbReference>
<evidence type="ECO:0000313" key="3">
    <source>
        <dbReference type="EMBL" id="KAJ3684284.1"/>
    </source>
</evidence>
<reference evidence="3 4" key="1">
    <citation type="journal article" date="2022" name="Cell">
        <title>Repeat-based holocentromeres influence genome architecture and karyotype evolution.</title>
        <authorList>
            <person name="Hofstatter P.G."/>
            <person name="Thangavel G."/>
            <person name="Lux T."/>
            <person name="Neumann P."/>
            <person name="Vondrak T."/>
            <person name="Novak P."/>
            <person name="Zhang M."/>
            <person name="Costa L."/>
            <person name="Castellani M."/>
            <person name="Scott A."/>
            <person name="Toegelov H."/>
            <person name="Fuchs J."/>
            <person name="Mata-Sucre Y."/>
            <person name="Dias Y."/>
            <person name="Vanzela A.L.L."/>
            <person name="Huettel B."/>
            <person name="Almeida C.C.S."/>
            <person name="Simkova H."/>
            <person name="Souza G."/>
            <person name="Pedrosa-Harand A."/>
            <person name="Macas J."/>
            <person name="Mayer K.F.X."/>
            <person name="Houben A."/>
            <person name="Marques A."/>
        </authorList>
    </citation>
    <scope>NUCLEOTIDE SEQUENCE [LARGE SCALE GENOMIC DNA]</scope>
    <source>
        <strain evidence="3">RhyTen1mFocal</strain>
    </source>
</reference>
<evidence type="ECO:0000256" key="1">
    <source>
        <dbReference type="ARBA" id="ARBA00009283"/>
    </source>
</evidence>
<organism evidence="3 4">
    <name type="scientific">Rhynchospora tenuis</name>
    <dbReference type="NCBI Taxonomy" id="198213"/>
    <lineage>
        <taxon>Eukaryota</taxon>
        <taxon>Viridiplantae</taxon>
        <taxon>Streptophyta</taxon>
        <taxon>Embryophyta</taxon>
        <taxon>Tracheophyta</taxon>
        <taxon>Spermatophyta</taxon>
        <taxon>Magnoliopsida</taxon>
        <taxon>Liliopsida</taxon>
        <taxon>Poales</taxon>
        <taxon>Cyperaceae</taxon>
        <taxon>Cyperoideae</taxon>
        <taxon>Rhynchosporeae</taxon>
        <taxon>Rhynchospora</taxon>
    </lineage>
</organism>
<gene>
    <name evidence="3" type="ORF">LUZ61_013448</name>
</gene>
<name>A0AAD5W9K7_9POAL</name>
<dbReference type="Proteomes" id="UP001210211">
    <property type="component" value="Unassembled WGS sequence"/>
</dbReference>